<evidence type="ECO:0000256" key="7">
    <source>
        <dbReference type="ARBA" id="ARBA00023004"/>
    </source>
</evidence>
<keyword evidence="13" id="KW-1185">Reference proteome</keyword>
<evidence type="ECO:0000256" key="2">
    <source>
        <dbReference type="ARBA" id="ARBA00005155"/>
    </source>
</evidence>
<dbReference type="SFLD" id="SFLDG01068">
    <property type="entry name" value="FeMo_cofactor_biosynthesis_pro"/>
    <property type="match status" value="1"/>
</dbReference>
<dbReference type="InterPro" id="IPR013785">
    <property type="entry name" value="Aldolase_TIM"/>
</dbReference>
<dbReference type="SFLD" id="SFLDS00029">
    <property type="entry name" value="Radical_SAM"/>
    <property type="match status" value="1"/>
</dbReference>
<dbReference type="SUPFAM" id="SSF53146">
    <property type="entry name" value="Nitrogenase accessory factor-like"/>
    <property type="match status" value="1"/>
</dbReference>
<dbReference type="AlphaFoldDB" id="A0A9J6RDJ4"/>
<dbReference type="InterPro" id="IPR007197">
    <property type="entry name" value="rSAM"/>
</dbReference>
<dbReference type="GO" id="GO:0016829">
    <property type="term" value="F:lyase activity"/>
    <property type="evidence" value="ECO:0007669"/>
    <property type="project" value="UniProtKB-KW"/>
</dbReference>
<organism evidence="12 13">
    <name type="scientific">Natronobacillus azotifigens</name>
    <dbReference type="NCBI Taxonomy" id="472978"/>
    <lineage>
        <taxon>Bacteria</taxon>
        <taxon>Bacillati</taxon>
        <taxon>Bacillota</taxon>
        <taxon>Bacilli</taxon>
        <taxon>Bacillales</taxon>
        <taxon>Bacillaceae</taxon>
        <taxon>Natronobacillus</taxon>
    </lineage>
</organism>
<evidence type="ECO:0000256" key="1">
    <source>
        <dbReference type="ARBA" id="ARBA00001966"/>
    </source>
</evidence>
<dbReference type="InterPro" id="IPR036105">
    <property type="entry name" value="DiNase_FeMo-co_biosyn_sf"/>
</dbReference>
<proteinExistence type="inferred from homology"/>
<keyword evidence="6" id="KW-0479">Metal-binding</keyword>
<comment type="similarity">
    <text evidence="3">Belongs to the radical SAM superfamily. NifB family.</text>
</comment>
<reference evidence="12" key="1">
    <citation type="submission" date="2022-11" db="EMBL/GenBank/DDBJ databases">
        <title>WGS of Natronobacillus azotifigens 24KS-1, an anaerobic diazotrophic haloalkaliphile from soda-rich habitats.</title>
        <authorList>
            <person name="Sorokin D.Y."/>
            <person name="Merkel A.Y."/>
        </authorList>
    </citation>
    <scope>NUCLEOTIDE SEQUENCE</scope>
    <source>
        <strain evidence="12">24KS-1</strain>
    </source>
</reference>
<comment type="cofactor">
    <cofactor evidence="1">
        <name>[4Fe-4S] cluster</name>
        <dbReference type="ChEBI" id="CHEBI:49883"/>
    </cofactor>
</comment>
<dbReference type="InterPro" id="IPR005980">
    <property type="entry name" value="Nase_CF_NifB"/>
</dbReference>
<evidence type="ECO:0000256" key="9">
    <source>
        <dbReference type="ARBA" id="ARBA00023231"/>
    </source>
</evidence>
<keyword evidence="9" id="KW-0535">Nitrogen fixation</keyword>
<dbReference type="Gene3D" id="3.20.20.70">
    <property type="entry name" value="Aldolase class I"/>
    <property type="match status" value="1"/>
</dbReference>
<evidence type="ECO:0000256" key="10">
    <source>
        <dbReference type="ARBA" id="ARBA00023239"/>
    </source>
</evidence>
<dbReference type="InterPro" id="IPR003731">
    <property type="entry name" value="Di-Nase_FeMo-co_biosynth"/>
</dbReference>
<keyword evidence="5" id="KW-0949">S-adenosyl-L-methionine</keyword>
<dbReference type="PROSITE" id="PS51918">
    <property type="entry name" value="RADICAL_SAM"/>
    <property type="match status" value="1"/>
</dbReference>
<dbReference type="SFLD" id="SFLDF00281">
    <property type="entry name" value="FeMo_cofactor_biosynthesis_pro"/>
    <property type="match status" value="1"/>
</dbReference>
<accession>A0A9J6RDJ4</accession>
<keyword evidence="4" id="KW-0004">4Fe-4S</keyword>
<sequence>MQKEGDLILVKEKSTFLSDESKTARHPCYSEEAHHHFARMHVAVAPKCNISCNFCSRKFDCANESRPGVVSELVTPDEAVRKVLFVASGMKQLSVVGIAGPGDPLANPEKTFATFKGIAEEAPDLRLCLSTNGLTLLDHIDQIKALSIDHITITINAVDPEIGKEIYSWIYYKKKRYKGLEAAKILIDRQLRGLEALVSLGVLVKVNSVLIPGINADHLAEVSEVIGAKGAFIHNIVPLIVTPDTVFEKNGIKNPTAVELQAVQEKCQGDSPIKMMKHCHQCRADAIGLLGEDRSSEFTKEEFLNKKIDYNIKERADFQHQVEQKIRRKKEGKEDNAILEKESDMSVVRIAVTTRGEGKVNLHFGHAKDFLVFDVSETTITFIGVRKVQSYCVGGVMNCGSEKLTILDETKAILSDCQILLSSGMGAVPQKYMRDQGIIPVIRSGDMEVLLHESEKYYRYMNPEPKQQMEVPSIR</sequence>
<keyword evidence="10" id="KW-0456">Lyase</keyword>
<dbReference type="InterPro" id="IPR058240">
    <property type="entry name" value="rSAM_sf"/>
</dbReference>
<evidence type="ECO:0000259" key="11">
    <source>
        <dbReference type="PROSITE" id="PS51918"/>
    </source>
</evidence>
<evidence type="ECO:0000256" key="4">
    <source>
        <dbReference type="ARBA" id="ARBA00022485"/>
    </source>
</evidence>
<comment type="pathway">
    <text evidence="2">Cofactor biosynthesis; Fe-Mo cofactor biosynthesis.</text>
</comment>
<feature type="domain" description="Radical SAM core" evidence="11">
    <location>
        <begin position="30"/>
        <end position="270"/>
    </location>
</feature>
<dbReference type="EMBL" id="JAPRAT010000021">
    <property type="protein sequence ID" value="MCZ0703744.1"/>
    <property type="molecule type" value="Genomic_DNA"/>
</dbReference>
<evidence type="ECO:0000256" key="6">
    <source>
        <dbReference type="ARBA" id="ARBA00022723"/>
    </source>
</evidence>
<evidence type="ECO:0000313" key="13">
    <source>
        <dbReference type="Proteomes" id="UP001084197"/>
    </source>
</evidence>
<dbReference type="Proteomes" id="UP001084197">
    <property type="component" value="Unassembled WGS sequence"/>
</dbReference>
<dbReference type="CDD" id="cd01335">
    <property type="entry name" value="Radical_SAM"/>
    <property type="match status" value="1"/>
</dbReference>
<dbReference type="PANTHER" id="PTHR43787:SF13">
    <property type="entry name" value="FEMO COFACTOR BIOSYNTHESIS PROTEIN NIFB"/>
    <property type="match status" value="1"/>
</dbReference>
<protein>
    <submittedName>
        <fullName evidence="12">Nitrogenase cofactor biosynthesis protein NifB</fullName>
    </submittedName>
</protein>
<keyword evidence="8" id="KW-0411">Iron-sulfur</keyword>
<dbReference type="GO" id="GO:0051539">
    <property type="term" value="F:4 iron, 4 sulfur cluster binding"/>
    <property type="evidence" value="ECO:0007669"/>
    <property type="project" value="UniProtKB-KW"/>
</dbReference>
<dbReference type="RefSeq" id="WP_268780508.1">
    <property type="nucleotide sequence ID" value="NZ_JAPRAT010000021.1"/>
</dbReference>
<dbReference type="InterPro" id="IPR000385">
    <property type="entry name" value="MoaA_NifB_PqqE_Fe-S-bd_CS"/>
</dbReference>
<name>A0A9J6RDJ4_9BACI</name>
<dbReference type="NCBIfam" id="TIGR01290">
    <property type="entry name" value="nifB"/>
    <property type="match status" value="1"/>
</dbReference>
<dbReference type="Pfam" id="PF02579">
    <property type="entry name" value="Nitro_FeMo-Co"/>
    <property type="match status" value="1"/>
</dbReference>
<evidence type="ECO:0000256" key="8">
    <source>
        <dbReference type="ARBA" id="ARBA00023014"/>
    </source>
</evidence>
<keyword evidence="7" id="KW-0408">Iron</keyword>
<dbReference type="PANTHER" id="PTHR43787">
    <property type="entry name" value="FEMO COFACTOR BIOSYNTHESIS PROTEIN NIFB-RELATED"/>
    <property type="match status" value="1"/>
</dbReference>
<dbReference type="Gene3D" id="3.30.420.130">
    <property type="entry name" value="Dinitrogenase iron-molybdenum cofactor biosynthesis domain"/>
    <property type="match status" value="1"/>
</dbReference>
<evidence type="ECO:0000256" key="3">
    <source>
        <dbReference type="ARBA" id="ARBA00006804"/>
    </source>
</evidence>
<dbReference type="PROSITE" id="PS01305">
    <property type="entry name" value="MOAA_NIFB_PQQE"/>
    <property type="match status" value="1"/>
</dbReference>
<comment type="caution">
    <text evidence="12">The sequence shown here is derived from an EMBL/GenBank/DDBJ whole genome shotgun (WGS) entry which is preliminary data.</text>
</comment>
<evidence type="ECO:0000256" key="5">
    <source>
        <dbReference type="ARBA" id="ARBA00022691"/>
    </source>
</evidence>
<gene>
    <name evidence="12" type="primary">nifB</name>
    <name evidence="12" type="ORF">OWO01_10980</name>
</gene>
<dbReference type="SUPFAM" id="SSF102114">
    <property type="entry name" value="Radical SAM enzymes"/>
    <property type="match status" value="1"/>
</dbReference>
<evidence type="ECO:0000313" key="12">
    <source>
        <dbReference type="EMBL" id="MCZ0703744.1"/>
    </source>
</evidence>
<dbReference type="Pfam" id="PF04055">
    <property type="entry name" value="Radical_SAM"/>
    <property type="match status" value="1"/>
</dbReference>
<dbReference type="GO" id="GO:0046872">
    <property type="term" value="F:metal ion binding"/>
    <property type="evidence" value="ECO:0007669"/>
    <property type="project" value="UniProtKB-KW"/>
</dbReference>